<evidence type="ECO:0008006" key="2">
    <source>
        <dbReference type="Google" id="ProtNLM"/>
    </source>
</evidence>
<dbReference type="Gene3D" id="6.20.440.10">
    <property type="match status" value="1"/>
</dbReference>
<dbReference type="GO" id="GO:0004375">
    <property type="term" value="F:glycine dehydrogenase (decarboxylating) activity"/>
    <property type="evidence" value="ECO:0007669"/>
    <property type="project" value="InterPro"/>
</dbReference>
<organism evidence="1">
    <name type="scientific">marine sediment metagenome</name>
    <dbReference type="NCBI Taxonomy" id="412755"/>
    <lineage>
        <taxon>unclassified sequences</taxon>
        <taxon>metagenomes</taxon>
        <taxon>ecological metagenomes</taxon>
    </lineage>
</organism>
<proteinExistence type="predicted"/>
<dbReference type="GO" id="GO:0005960">
    <property type="term" value="C:glycine cleavage complex"/>
    <property type="evidence" value="ECO:0007669"/>
    <property type="project" value="TreeGrafter"/>
</dbReference>
<gene>
    <name evidence="1" type="ORF">S03H2_13593</name>
</gene>
<feature type="non-terminal residue" evidence="1">
    <location>
        <position position="223"/>
    </location>
</feature>
<protein>
    <recommendedName>
        <fullName evidence="2">Glycine dehydrogenase (aminomethyl-transferring)</fullName>
    </recommendedName>
</protein>
<accession>X1GA29</accession>
<dbReference type="GO" id="GO:0016594">
    <property type="term" value="F:glycine binding"/>
    <property type="evidence" value="ECO:0007669"/>
    <property type="project" value="TreeGrafter"/>
</dbReference>
<dbReference type="InterPro" id="IPR020581">
    <property type="entry name" value="GDC_P"/>
</dbReference>
<dbReference type="GO" id="GO:0005829">
    <property type="term" value="C:cytosol"/>
    <property type="evidence" value="ECO:0007669"/>
    <property type="project" value="TreeGrafter"/>
</dbReference>
<dbReference type="EMBL" id="BARU01006897">
    <property type="protein sequence ID" value="GAH38434.1"/>
    <property type="molecule type" value="Genomic_DNA"/>
</dbReference>
<dbReference type="PANTHER" id="PTHR11773">
    <property type="entry name" value="GLYCINE DEHYDROGENASE, DECARBOXYLATING"/>
    <property type="match status" value="1"/>
</dbReference>
<dbReference type="SUPFAM" id="SSF53383">
    <property type="entry name" value="PLP-dependent transferases"/>
    <property type="match status" value="1"/>
</dbReference>
<dbReference type="InterPro" id="IPR015424">
    <property type="entry name" value="PyrdxlP-dep_Trfase"/>
</dbReference>
<dbReference type="Gene3D" id="3.40.640.10">
    <property type="entry name" value="Type I PLP-dependent aspartate aminotransferase-like (Major domain)"/>
    <property type="match status" value="1"/>
</dbReference>
<reference evidence="1" key="1">
    <citation type="journal article" date="2014" name="Front. Microbiol.">
        <title>High frequency of phylogenetically diverse reductive dehalogenase-homologous genes in deep subseafloor sedimentary metagenomes.</title>
        <authorList>
            <person name="Kawai M."/>
            <person name="Futagami T."/>
            <person name="Toyoda A."/>
            <person name="Takaki Y."/>
            <person name="Nishi S."/>
            <person name="Hori S."/>
            <person name="Arai W."/>
            <person name="Tsubouchi T."/>
            <person name="Morono Y."/>
            <person name="Uchiyama I."/>
            <person name="Ito T."/>
            <person name="Fujiyama A."/>
            <person name="Inagaki F."/>
            <person name="Takami H."/>
        </authorList>
    </citation>
    <scope>NUCLEOTIDE SEQUENCE</scope>
    <source>
        <strain evidence="1">Expedition CK06-06</strain>
    </source>
</reference>
<sequence>MKTIFEISKPGRKAYTLPQSDVPGELMESLPSRFKRENPLRLPEVSEVDAVRHWTNLSQLNYHIEKGFYPLGSCTMKYNPKINEETGGLPGFTEIHPLQPTSSVQGALEIMHKLGQMMSEITGLPTVSFQPVAGAHGETTGLMLARAYFESKGENRESVLVPDSSHGTNPASTTLSGFKSVKVSSNERGLVNIDELEEKMDEKVAVLMLTNPNTLGLFESDLK</sequence>
<dbReference type="AlphaFoldDB" id="X1GA29"/>
<comment type="caution">
    <text evidence="1">The sequence shown here is derived from an EMBL/GenBank/DDBJ whole genome shotgun (WGS) entry which is preliminary data.</text>
</comment>
<evidence type="ECO:0000313" key="1">
    <source>
        <dbReference type="EMBL" id="GAH38434.1"/>
    </source>
</evidence>
<dbReference type="PANTHER" id="PTHR11773:SF1">
    <property type="entry name" value="GLYCINE DEHYDROGENASE (DECARBOXYLATING), MITOCHONDRIAL"/>
    <property type="match status" value="1"/>
</dbReference>
<dbReference type="InterPro" id="IPR015421">
    <property type="entry name" value="PyrdxlP-dep_Trfase_major"/>
</dbReference>
<dbReference type="GO" id="GO:0030170">
    <property type="term" value="F:pyridoxal phosphate binding"/>
    <property type="evidence" value="ECO:0007669"/>
    <property type="project" value="TreeGrafter"/>
</dbReference>
<name>X1GA29_9ZZZZ</name>
<dbReference type="GO" id="GO:0019464">
    <property type="term" value="P:glycine decarboxylation via glycine cleavage system"/>
    <property type="evidence" value="ECO:0007669"/>
    <property type="project" value="TreeGrafter"/>
</dbReference>